<evidence type="ECO:0000259" key="4">
    <source>
        <dbReference type="PROSITE" id="PS51779"/>
    </source>
</evidence>
<sequence>MFSSGHPLPQARCRSSRRSGSRALVTALVLSTALVLVTPGSWGKAQAFDLFGVHLFGKSKVEAALVPDPLPYTAALTVSGDASLTDSLSSASGLVTKEDQPPSGQAGLISRGLSDVKRLLGQLYAEGYYGGTVAIRFNGTPLEKALETGVLPGPRPVQVEITVTSGTQFVFGDLTIAASEANAAVDPDALVRDPAHWGLVSGDPARSGKILTAEQQIVQALRADGYPQAAVGDREIVADHATKRLDVTLPVSRGPRARFGKVAVSGTEVTDPVFVERYALLPEGETYSPEALERSRKRLNDLGIFSSIRLVEGEVQPDGSLPITIEVSERKRHVIGAGASWSSTEGIGLEAYWRRRNLFGRGELLSLEGSVGRIASAGYEDMEYLTRIAFEKPGAFGPMTSFSSSLTAKQEAPDAYTSRSVTLDAYYKRSFSKELSAAAGGEVSFSNEEDTFGNQNYLLVGTPVSMSYDSRDNVLDPTEGFTFRAEAEPAYDTIGSQAMLFAKVTGTAYYALDEANRFVLAGKASVGSILAPSARSVPASRRLIAGGGGSLRGYAYRNVGPRENGEVVGGRSLVEVSAEMRVKVTETIGLAAFVDAGNAYEDSLPDFAEPIRIGVGAGLRYYTPIGPLRVDAALPLDPGEDDPDFALYVGLSQAF</sequence>
<keyword evidence="2" id="KW-1134">Transmembrane beta strand</keyword>
<dbReference type="EMBL" id="JBHUFA010000001">
    <property type="protein sequence ID" value="MFD1694602.1"/>
    <property type="molecule type" value="Genomic_DNA"/>
</dbReference>
<feature type="domain" description="POTRA" evidence="4">
    <location>
        <begin position="257"/>
        <end position="330"/>
    </location>
</feature>
<reference evidence="6" key="1">
    <citation type="journal article" date="2019" name="Int. J. Syst. Evol. Microbiol.">
        <title>The Global Catalogue of Microorganisms (GCM) 10K type strain sequencing project: providing services to taxonomists for standard genome sequencing and annotation.</title>
        <authorList>
            <consortium name="The Broad Institute Genomics Platform"/>
            <consortium name="The Broad Institute Genome Sequencing Center for Infectious Disease"/>
            <person name="Wu L."/>
            <person name="Ma J."/>
        </authorList>
    </citation>
    <scope>NUCLEOTIDE SEQUENCE [LARGE SCALE GENOMIC DNA]</scope>
    <source>
        <strain evidence="6">JCM 3369</strain>
    </source>
</reference>
<keyword evidence="2" id="KW-0812">Transmembrane</keyword>
<gene>
    <name evidence="5" type="ORF">ACFSC7_03680</name>
</gene>
<evidence type="ECO:0000256" key="2">
    <source>
        <dbReference type="ARBA" id="ARBA00022452"/>
    </source>
</evidence>
<dbReference type="PROSITE" id="PS51779">
    <property type="entry name" value="POTRA"/>
    <property type="match status" value="1"/>
</dbReference>
<protein>
    <submittedName>
        <fullName evidence="5">Autotransporter assembly complex family protein</fullName>
    </submittedName>
</protein>
<dbReference type="Pfam" id="PF01103">
    <property type="entry name" value="Omp85"/>
    <property type="match status" value="1"/>
</dbReference>
<organism evidence="5 6">
    <name type="scientific">Roseibium aestuarii</name>
    <dbReference type="NCBI Taxonomy" id="2600299"/>
    <lineage>
        <taxon>Bacteria</taxon>
        <taxon>Pseudomonadati</taxon>
        <taxon>Pseudomonadota</taxon>
        <taxon>Alphaproteobacteria</taxon>
        <taxon>Hyphomicrobiales</taxon>
        <taxon>Stappiaceae</taxon>
        <taxon>Roseibium</taxon>
    </lineage>
</organism>
<dbReference type="InterPro" id="IPR039910">
    <property type="entry name" value="D15-like"/>
</dbReference>
<dbReference type="InterPro" id="IPR034746">
    <property type="entry name" value="POTRA"/>
</dbReference>
<comment type="subcellular location">
    <subcellularLocation>
        <location evidence="1">Membrane</location>
    </subcellularLocation>
</comment>
<accession>A0ABW4JR83</accession>
<dbReference type="RefSeq" id="WP_149891564.1">
    <property type="nucleotide sequence ID" value="NZ_JBHUFA010000001.1"/>
</dbReference>
<evidence type="ECO:0000256" key="1">
    <source>
        <dbReference type="ARBA" id="ARBA00004370"/>
    </source>
</evidence>
<dbReference type="InterPro" id="IPR000184">
    <property type="entry name" value="Bac_surfAg_D15"/>
</dbReference>
<dbReference type="Pfam" id="PF07244">
    <property type="entry name" value="POTRA"/>
    <property type="match status" value="1"/>
</dbReference>
<keyword evidence="6" id="KW-1185">Reference proteome</keyword>
<dbReference type="Proteomes" id="UP001597327">
    <property type="component" value="Unassembled WGS sequence"/>
</dbReference>
<dbReference type="PANTHER" id="PTHR12815">
    <property type="entry name" value="SORTING AND ASSEMBLY MACHINERY SAMM50 PROTEIN FAMILY MEMBER"/>
    <property type="match status" value="1"/>
</dbReference>
<proteinExistence type="predicted"/>
<name>A0ABW4JR83_9HYPH</name>
<evidence type="ECO:0000313" key="6">
    <source>
        <dbReference type="Proteomes" id="UP001597327"/>
    </source>
</evidence>
<evidence type="ECO:0000313" key="5">
    <source>
        <dbReference type="EMBL" id="MFD1694602.1"/>
    </source>
</evidence>
<dbReference type="PANTHER" id="PTHR12815:SF42">
    <property type="entry name" value="BACTERIAL SURFACE ANTIGEN (D15) DOMAIN-CONTAINING PROTEIN"/>
    <property type="match status" value="1"/>
</dbReference>
<keyword evidence="3" id="KW-0472">Membrane</keyword>
<dbReference type="Gene3D" id="2.40.160.50">
    <property type="entry name" value="membrane protein fhac: a member of the omp85/tpsb transporter family"/>
    <property type="match status" value="1"/>
</dbReference>
<evidence type="ECO:0000256" key="3">
    <source>
        <dbReference type="ARBA" id="ARBA00023136"/>
    </source>
</evidence>
<dbReference type="Gene3D" id="3.10.20.310">
    <property type="entry name" value="membrane protein fhac"/>
    <property type="match status" value="1"/>
</dbReference>
<dbReference type="InterPro" id="IPR010827">
    <property type="entry name" value="BamA/TamA_POTRA"/>
</dbReference>
<comment type="caution">
    <text evidence="5">The sequence shown here is derived from an EMBL/GenBank/DDBJ whole genome shotgun (WGS) entry which is preliminary data.</text>
</comment>